<dbReference type="EMBL" id="DRPZ01000292">
    <property type="protein sequence ID" value="HGY10702.1"/>
    <property type="molecule type" value="Genomic_DNA"/>
</dbReference>
<reference evidence="2" key="1">
    <citation type="journal article" date="2020" name="mSystems">
        <title>Genome- and Community-Level Interaction Insights into Carbon Utilization and Element Cycling Functions of Hydrothermarchaeota in Hydrothermal Sediment.</title>
        <authorList>
            <person name="Zhou Z."/>
            <person name="Liu Y."/>
            <person name="Xu W."/>
            <person name="Pan J."/>
            <person name="Luo Z.H."/>
            <person name="Li M."/>
        </authorList>
    </citation>
    <scope>NUCLEOTIDE SEQUENCE [LARGE SCALE GENOMIC DNA]</scope>
    <source>
        <strain evidence="2">HyVt-570</strain>
    </source>
</reference>
<organism evidence="2">
    <name type="scientific">Oceanithermus profundus</name>
    <dbReference type="NCBI Taxonomy" id="187137"/>
    <lineage>
        <taxon>Bacteria</taxon>
        <taxon>Thermotogati</taxon>
        <taxon>Deinococcota</taxon>
        <taxon>Deinococci</taxon>
        <taxon>Thermales</taxon>
        <taxon>Thermaceae</taxon>
        <taxon>Oceanithermus</taxon>
    </lineage>
</organism>
<comment type="caution">
    <text evidence="2">The sequence shown here is derived from an EMBL/GenBank/DDBJ whole genome shotgun (WGS) entry which is preliminary data.</text>
</comment>
<sequence length="317" mass="34956">MAGHAVGDVRVTCTQTSQALIVGHEHTDPAAIPAEWIARVKADLHVVYNHTSHGSQLITGMRALAAFPAFAGRYAWTNDTMGDADHLSLRDRGIPGKPDLSQGDADSDNDGIADWAEDTYAYLTNPDNYHVNVVMWSWCNIGGHDIDRYLRSMQWLIDQFGEGGSHPRAAEHPVKFVFMTAHANGGGEGDSSDVRNEQIRAYVRDHKLILFDFSDIENYDPDGNYYLDKRLTDALFYDNDPPYDSGPRNGNWAVEYLARHPGEELDQLVTGAGVSGYDGAGSCAHSDGPDNKARLNCVLKGRAAWYLFARLAGWDGR</sequence>
<protein>
    <submittedName>
        <fullName evidence="2">Uncharacterized protein</fullName>
    </submittedName>
</protein>
<evidence type="ECO:0000256" key="1">
    <source>
        <dbReference type="SAM" id="MobiDB-lite"/>
    </source>
</evidence>
<proteinExistence type="predicted"/>
<evidence type="ECO:0000313" key="2">
    <source>
        <dbReference type="EMBL" id="HGY10702.1"/>
    </source>
</evidence>
<gene>
    <name evidence="2" type="ORF">ENK37_11745</name>
</gene>
<dbReference type="Proteomes" id="UP000885759">
    <property type="component" value="Unassembled WGS sequence"/>
</dbReference>
<feature type="region of interest" description="Disordered" evidence="1">
    <location>
        <begin position="89"/>
        <end position="108"/>
    </location>
</feature>
<accession>A0A7C4VMH4</accession>
<dbReference type="AlphaFoldDB" id="A0A7C4VMH4"/>
<name>A0A7C4VMH4_9DEIN</name>